<protein>
    <submittedName>
        <fullName evidence="1">Uncharacterized protein</fullName>
    </submittedName>
</protein>
<reference evidence="1 2" key="1">
    <citation type="journal article" date="2021" name="BMC Genomics">
        <title>Datura genome reveals duplications of psychoactive alkaloid biosynthetic genes and high mutation rate following tissue culture.</title>
        <authorList>
            <person name="Rajewski A."/>
            <person name="Carter-House D."/>
            <person name="Stajich J."/>
            <person name="Litt A."/>
        </authorList>
    </citation>
    <scope>NUCLEOTIDE SEQUENCE [LARGE SCALE GENOMIC DNA]</scope>
    <source>
        <strain evidence="1">AR-01</strain>
    </source>
</reference>
<organism evidence="1 2">
    <name type="scientific">Datura stramonium</name>
    <name type="common">Jimsonweed</name>
    <name type="synonym">Common thornapple</name>
    <dbReference type="NCBI Taxonomy" id="4076"/>
    <lineage>
        <taxon>Eukaryota</taxon>
        <taxon>Viridiplantae</taxon>
        <taxon>Streptophyta</taxon>
        <taxon>Embryophyta</taxon>
        <taxon>Tracheophyta</taxon>
        <taxon>Spermatophyta</taxon>
        <taxon>Magnoliopsida</taxon>
        <taxon>eudicotyledons</taxon>
        <taxon>Gunneridae</taxon>
        <taxon>Pentapetalae</taxon>
        <taxon>asterids</taxon>
        <taxon>lamiids</taxon>
        <taxon>Solanales</taxon>
        <taxon>Solanaceae</taxon>
        <taxon>Solanoideae</taxon>
        <taxon>Datureae</taxon>
        <taxon>Datura</taxon>
    </lineage>
</organism>
<dbReference type="Proteomes" id="UP000823775">
    <property type="component" value="Unassembled WGS sequence"/>
</dbReference>
<sequence length="182" mass="20681">ALEYKNALNDFLTEAPLFKYYESYSFKLQLVYPRCRPTLAAPLSDILFHGHLATTHVPTMGHTSTSYDQALGNPKIMLQFLDHESYLRTMSRTENYHSLFPTNSSSTITHIIHLRTTHKCNTNPTTVMLHRPMSHTLAHRVCTAIQNPPRLASYGPLPARQSLGDIFSNFFMFMGHISNLGI</sequence>
<feature type="non-terminal residue" evidence="1">
    <location>
        <position position="1"/>
    </location>
</feature>
<comment type="caution">
    <text evidence="1">The sequence shown here is derived from an EMBL/GenBank/DDBJ whole genome shotgun (WGS) entry which is preliminary data.</text>
</comment>
<keyword evidence="2" id="KW-1185">Reference proteome</keyword>
<proteinExistence type="predicted"/>
<evidence type="ECO:0000313" key="1">
    <source>
        <dbReference type="EMBL" id="MCD9641355.1"/>
    </source>
</evidence>
<evidence type="ECO:0000313" key="2">
    <source>
        <dbReference type="Proteomes" id="UP000823775"/>
    </source>
</evidence>
<gene>
    <name evidence="1" type="ORF">HAX54_027520</name>
</gene>
<dbReference type="EMBL" id="JACEIK010003340">
    <property type="protein sequence ID" value="MCD9641355.1"/>
    <property type="molecule type" value="Genomic_DNA"/>
</dbReference>
<name>A0ABS8V5Q0_DATST</name>
<accession>A0ABS8V5Q0</accession>